<proteinExistence type="predicted"/>
<reference evidence="1 2" key="1">
    <citation type="submission" date="2024-05" db="EMBL/GenBank/DDBJ databases">
        <title>A draft genome resource for the thread blight pathogen Marasmius tenuissimus strain MS-2.</title>
        <authorList>
            <person name="Yulfo-Soto G.E."/>
            <person name="Baruah I.K."/>
            <person name="Amoako-Attah I."/>
            <person name="Bukari Y."/>
            <person name="Meinhardt L.W."/>
            <person name="Bailey B.A."/>
            <person name="Cohen S.P."/>
        </authorList>
    </citation>
    <scope>NUCLEOTIDE SEQUENCE [LARGE SCALE GENOMIC DNA]</scope>
    <source>
        <strain evidence="1 2">MS-2</strain>
    </source>
</reference>
<dbReference type="EMBL" id="JBBXMP010000227">
    <property type="protein sequence ID" value="KAL0059436.1"/>
    <property type="molecule type" value="Genomic_DNA"/>
</dbReference>
<keyword evidence="2" id="KW-1185">Reference proteome</keyword>
<accession>A0ABR2ZCQ5</accession>
<protein>
    <submittedName>
        <fullName evidence="1">Uncharacterized protein</fullName>
    </submittedName>
</protein>
<evidence type="ECO:0000313" key="2">
    <source>
        <dbReference type="Proteomes" id="UP001437256"/>
    </source>
</evidence>
<gene>
    <name evidence="1" type="ORF">AAF712_013826</name>
</gene>
<dbReference type="Proteomes" id="UP001437256">
    <property type="component" value="Unassembled WGS sequence"/>
</dbReference>
<organism evidence="1 2">
    <name type="scientific">Marasmius tenuissimus</name>
    <dbReference type="NCBI Taxonomy" id="585030"/>
    <lineage>
        <taxon>Eukaryota</taxon>
        <taxon>Fungi</taxon>
        <taxon>Dikarya</taxon>
        <taxon>Basidiomycota</taxon>
        <taxon>Agaricomycotina</taxon>
        <taxon>Agaricomycetes</taxon>
        <taxon>Agaricomycetidae</taxon>
        <taxon>Agaricales</taxon>
        <taxon>Marasmiineae</taxon>
        <taxon>Marasmiaceae</taxon>
        <taxon>Marasmius</taxon>
    </lineage>
</organism>
<evidence type="ECO:0000313" key="1">
    <source>
        <dbReference type="EMBL" id="KAL0059436.1"/>
    </source>
</evidence>
<comment type="caution">
    <text evidence="1">The sequence shown here is derived from an EMBL/GenBank/DDBJ whole genome shotgun (WGS) entry which is preliminary data.</text>
</comment>
<name>A0ABR2ZCQ5_9AGAR</name>
<sequence>MQEVRPNNKSFGQLLLHESPSVPLTHHVADVLQVTRLLSTSTNIAHDLLSLYQFTLRRCWPEFKARVDASFDLLAYPPSANLLTVLRGWLIDARQVNSRYPTRVHIGDAWLSDALQDYGFSTIPTTHSEETPCFLFGDENAEEWFGFLCNVLEQLMNAAFRCHMEPNQDSLLIIVKSLQILSPLLDSHPISALFSLPSLHHHLRPYRKQHPAASQNRETNIDTRQLHIMYDERIACETYHETEGNHVLRYISSLLTWFKAATGLFNHARRFGVPHIQIVDIIDDQVLPATNGRSLPMDNPHQVLATIKDEVLSTITRIESLRRALDHVPLSIAPPDDSQPRSLSREVYEERFLGKLHTLALATSMPRESFESEHRSVGASASSSPPAGLFAFPSPHPATSKCCYCCSLLQDILHRPRRYHSDLPPDVTMLSALPGFLVPWTPPPFGFGVSLGTLRIIERRLHDILFAIVMTES</sequence>